<dbReference type="SUPFAM" id="SSF52743">
    <property type="entry name" value="Subtilisin-like"/>
    <property type="match status" value="1"/>
</dbReference>
<dbReference type="PANTHER" id="PTHR43806:SF11">
    <property type="entry name" value="CEREVISIN-RELATED"/>
    <property type="match status" value="1"/>
</dbReference>
<proteinExistence type="inferred from homology"/>
<reference evidence="11 12" key="1">
    <citation type="journal article" date="2017" name="Int. J. Syst. Evol. Microbiol.">
        <title>Bacillus notoginsengisoli sp. nov., a novel bacterium isolated from the rhizosphere of Panax notoginseng.</title>
        <authorList>
            <person name="Zhang M.Y."/>
            <person name="Cheng J."/>
            <person name="Cai Y."/>
            <person name="Zhang T.Y."/>
            <person name="Wu Y.Y."/>
            <person name="Manikprabhu D."/>
            <person name="Li W.J."/>
            <person name="Zhang Y.X."/>
        </authorList>
    </citation>
    <scope>NUCLEOTIDE SEQUENCE [LARGE SCALE GENOMIC DNA]</scope>
    <source>
        <strain evidence="11 12">JCM 30743</strain>
    </source>
</reference>
<dbReference type="InterPro" id="IPR023827">
    <property type="entry name" value="Peptidase_S8_Asp-AS"/>
</dbReference>
<name>A0A417YRK9_9BACI</name>
<dbReference type="RefSeq" id="WP_118922139.1">
    <property type="nucleotide sequence ID" value="NZ_QWEG01000010.1"/>
</dbReference>
<dbReference type="InterPro" id="IPR000209">
    <property type="entry name" value="Peptidase_S8/S53_dom"/>
</dbReference>
<evidence type="ECO:0000313" key="12">
    <source>
        <dbReference type="Proteomes" id="UP000284416"/>
    </source>
</evidence>
<evidence type="ECO:0000256" key="2">
    <source>
        <dbReference type="ARBA" id="ARBA00022670"/>
    </source>
</evidence>
<evidence type="ECO:0000259" key="9">
    <source>
        <dbReference type="Pfam" id="PF04151"/>
    </source>
</evidence>
<evidence type="ECO:0000256" key="7">
    <source>
        <dbReference type="RuleBase" id="RU003355"/>
    </source>
</evidence>
<evidence type="ECO:0000256" key="3">
    <source>
        <dbReference type="ARBA" id="ARBA00022801"/>
    </source>
</evidence>
<comment type="caution">
    <text evidence="11">The sequence shown here is derived from an EMBL/GenBank/DDBJ whole genome shotgun (WGS) entry which is preliminary data.</text>
</comment>
<dbReference type="Pfam" id="PF22148">
    <property type="entry name" value="Fervidolysin_NPro-like"/>
    <property type="match status" value="1"/>
</dbReference>
<evidence type="ECO:0000256" key="6">
    <source>
        <dbReference type="PROSITE-ProRule" id="PRU01240"/>
    </source>
</evidence>
<dbReference type="AlphaFoldDB" id="A0A417YRK9"/>
<evidence type="ECO:0008006" key="13">
    <source>
        <dbReference type="Google" id="ProtNLM"/>
    </source>
</evidence>
<evidence type="ECO:0000256" key="1">
    <source>
        <dbReference type="ARBA" id="ARBA00011073"/>
    </source>
</evidence>
<dbReference type="Gene3D" id="2.60.120.380">
    <property type="match status" value="1"/>
</dbReference>
<feature type="domain" description="Peptidase C-terminal archaeal/bacterial" evidence="9">
    <location>
        <begin position="492"/>
        <end position="565"/>
    </location>
</feature>
<comment type="similarity">
    <text evidence="1 6 7">Belongs to the peptidase S8 family.</text>
</comment>
<gene>
    <name evidence="11" type="ORF">D1B31_15865</name>
</gene>
<dbReference type="InterPro" id="IPR036852">
    <property type="entry name" value="Peptidase_S8/S53_dom_sf"/>
</dbReference>
<feature type="active site" description="Charge relay system" evidence="5 6">
    <location>
        <position position="407"/>
    </location>
</feature>
<accession>A0A417YRK9</accession>
<dbReference type="PROSITE" id="PS00136">
    <property type="entry name" value="SUBTILASE_ASP"/>
    <property type="match status" value="1"/>
</dbReference>
<dbReference type="Gene3D" id="3.40.50.200">
    <property type="entry name" value="Peptidase S8/S53 domain"/>
    <property type="match status" value="1"/>
</dbReference>
<keyword evidence="12" id="KW-1185">Reference proteome</keyword>
<keyword evidence="2 6" id="KW-0645">Protease</keyword>
<sequence length="962" mass="102871">MGKYFRRFSLIGLVWMLMFPLTVQGEKREKGQATVLQQQPIQKDQYPYPLAGKVTSHKTIPRKDDYVKDEIIIKFRNDTLQSSISNLSKNLGLRFTKKYKSFGGILVKIPHNKSVEEVLAVLEKSGFVEYAVPNYIRQKTAVSDPYFSQLWGLKNTGQTIQDYPGVSGFDINAETAWTKTKGSHSVVVAVIDSGIDINHPDLKENIWRNPGEGTVADGIDNDGNGYIDDLNGWDFYSNNRTVFDDPFIDEHATHVAGTIAASANDRGVIGIAPNVKIMPLKFMGANSGTDAGAIEAIEYAKAKGVKIFNLSWGGYGNSPALYDAIKNTNGLFIVAAGNDGNNNDGAYRTVPASFDLPNIISVAAMDNSGYLTDFSNYGIKTIDVAAPGLAILSTVPRNRYAHFDGTSMAAPHVAGTAALVLSANPKYSVSQIKNTILKSGIPVPGLDKWVGTGRMISAGRAVHYTADDELPGVPLSGSQITGALNNVNDMDDVYSVKLQKGERISLSLTGATGTDFDLFLFDRSAKTVLYENGKVLARSQKSGTSSESIVFRAPSAGTYYIDVYGKKGKGSYTLKNQLGDPSAFYENTSAGIVYSGSWSKVTNSNASGGTYHSVNASGGAMQFVFNGTGIRLTGLKNPTQGYAKISVDGVSTLINLNSSANEFNSTLFEKTGLTPGRHTLRVEWTGKSGSTASKTAKAINVDAITVFGSSTTYTVEDNHSTIKKTGTWSTSKNNSYSGGAASFSSKAGSTMELSFTGNSVKLFASKAANRGLFEVYIDGKLDKTVNTHAPNTQYKSVVYEKAGLTSDAHKIRIVVKGQKAAASTGTAVYLDGFTISAPKQTVVQENRMQLGGSWSTVTNSKHSGGKALSASTSGRTAQLTFTGRSIKLLGYKGTSGGLADVYIDGKLAKTVSSYSDTPVYKAVLFEKNDLTAGNHVIKVVVKGKKVSASKGITVFFDALLVD</sequence>
<dbReference type="PROSITE" id="PS00138">
    <property type="entry name" value="SUBTILASE_SER"/>
    <property type="match status" value="1"/>
</dbReference>
<evidence type="ECO:0000259" key="10">
    <source>
        <dbReference type="Pfam" id="PF22148"/>
    </source>
</evidence>
<evidence type="ECO:0000259" key="8">
    <source>
        <dbReference type="Pfam" id="PF00082"/>
    </source>
</evidence>
<dbReference type="Gene3D" id="2.60.120.260">
    <property type="entry name" value="Galactose-binding domain-like"/>
    <property type="match status" value="3"/>
</dbReference>
<dbReference type="InterPro" id="IPR050131">
    <property type="entry name" value="Peptidase_S8_subtilisin-like"/>
</dbReference>
<dbReference type="InterPro" id="IPR034204">
    <property type="entry name" value="PfSUB1-like_cat_dom"/>
</dbReference>
<dbReference type="PROSITE" id="PS51892">
    <property type="entry name" value="SUBTILASE"/>
    <property type="match status" value="1"/>
</dbReference>
<dbReference type="SUPFAM" id="SSF89260">
    <property type="entry name" value="Collagen-binding domain"/>
    <property type="match status" value="1"/>
</dbReference>
<dbReference type="InterPro" id="IPR007280">
    <property type="entry name" value="Peptidase_C_arc/bac"/>
</dbReference>
<keyword evidence="3 6" id="KW-0378">Hydrolase</keyword>
<dbReference type="Proteomes" id="UP000284416">
    <property type="component" value="Unassembled WGS sequence"/>
</dbReference>
<protein>
    <recommendedName>
        <fullName evidence="13">Peptidase S8</fullName>
    </recommendedName>
</protein>
<dbReference type="GO" id="GO:0004252">
    <property type="term" value="F:serine-type endopeptidase activity"/>
    <property type="evidence" value="ECO:0007669"/>
    <property type="project" value="UniProtKB-UniRule"/>
</dbReference>
<evidence type="ECO:0000313" key="11">
    <source>
        <dbReference type="EMBL" id="RHW37243.1"/>
    </source>
</evidence>
<dbReference type="CDD" id="cd07473">
    <property type="entry name" value="Peptidases_S8_Subtilisin_like"/>
    <property type="match status" value="1"/>
</dbReference>
<dbReference type="Pfam" id="PF00082">
    <property type="entry name" value="Peptidase_S8"/>
    <property type="match status" value="1"/>
</dbReference>
<evidence type="ECO:0000256" key="5">
    <source>
        <dbReference type="PIRSR" id="PIRSR615500-1"/>
    </source>
</evidence>
<feature type="domain" description="Peptidase S8/S53" evidence="8">
    <location>
        <begin position="185"/>
        <end position="450"/>
    </location>
</feature>
<keyword evidence="4 6" id="KW-0720">Serine protease</keyword>
<dbReference type="GO" id="GO:0006508">
    <property type="term" value="P:proteolysis"/>
    <property type="evidence" value="ECO:0007669"/>
    <property type="project" value="UniProtKB-KW"/>
</dbReference>
<feature type="domain" description="Fervidolysin-like N-terminal prodomain" evidence="10">
    <location>
        <begin position="56"/>
        <end position="134"/>
    </location>
</feature>
<dbReference type="InterPro" id="IPR015500">
    <property type="entry name" value="Peptidase_S8_subtilisin-rel"/>
</dbReference>
<dbReference type="InterPro" id="IPR023828">
    <property type="entry name" value="Peptidase_S8_Ser-AS"/>
</dbReference>
<dbReference type="OrthoDB" id="9762689at2"/>
<feature type="active site" description="Charge relay system" evidence="5 6">
    <location>
        <position position="251"/>
    </location>
</feature>
<organism evidence="11 12">
    <name type="scientific">Neobacillus notoginsengisoli</name>
    <dbReference type="NCBI Taxonomy" id="1578198"/>
    <lineage>
        <taxon>Bacteria</taxon>
        <taxon>Bacillati</taxon>
        <taxon>Bacillota</taxon>
        <taxon>Bacilli</taxon>
        <taxon>Bacillales</taxon>
        <taxon>Bacillaceae</taxon>
        <taxon>Neobacillus</taxon>
    </lineage>
</organism>
<dbReference type="InterPro" id="IPR054399">
    <property type="entry name" value="Fervidolysin-like_N_prodom"/>
</dbReference>
<feature type="active site" description="Charge relay system" evidence="5 6">
    <location>
        <position position="192"/>
    </location>
</feature>
<dbReference type="Pfam" id="PF04151">
    <property type="entry name" value="PPC"/>
    <property type="match status" value="1"/>
</dbReference>
<dbReference type="PANTHER" id="PTHR43806">
    <property type="entry name" value="PEPTIDASE S8"/>
    <property type="match status" value="1"/>
</dbReference>
<evidence type="ECO:0000256" key="4">
    <source>
        <dbReference type="ARBA" id="ARBA00022825"/>
    </source>
</evidence>
<dbReference type="EMBL" id="QWEG01000010">
    <property type="protein sequence ID" value="RHW37243.1"/>
    <property type="molecule type" value="Genomic_DNA"/>
</dbReference>
<dbReference type="PRINTS" id="PR00723">
    <property type="entry name" value="SUBTILISIN"/>
</dbReference>